<feature type="compositionally biased region" description="Basic and acidic residues" evidence="1">
    <location>
        <begin position="61"/>
        <end position="83"/>
    </location>
</feature>
<dbReference type="RefSeq" id="WP_070744812.1">
    <property type="nucleotide sequence ID" value="NZ_MDZA01000282.1"/>
</dbReference>
<name>A0A1G1TF22_9BACT</name>
<proteinExistence type="predicted"/>
<reference evidence="3 4" key="1">
    <citation type="submission" date="2016-08" db="EMBL/GenBank/DDBJ databases">
        <title>Hymenobacter coccineus sp. nov., Hymenobacter lapidarius sp. nov. and Hymenobacter glacialis sp. nov., isolated from Antarctic soil.</title>
        <authorList>
            <person name="Sedlacek I."/>
            <person name="Kralova S."/>
            <person name="Kyrova K."/>
            <person name="Maslanova I."/>
            <person name="Stankova E."/>
            <person name="Vrbovska V."/>
            <person name="Nemec M."/>
            <person name="Bartak M."/>
            <person name="Svec P."/>
            <person name="Busse H.-J."/>
            <person name="Pantucek R."/>
        </authorList>
    </citation>
    <scope>NUCLEOTIDE SEQUENCE [LARGE SCALE GENOMIC DNA]</scope>
    <source>
        <strain evidence="3 4">CCM 8649</strain>
    </source>
</reference>
<dbReference type="InterPro" id="IPR025665">
    <property type="entry name" value="Beta-barrel_OMP_2"/>
</dbReference>
<accession>A0A1G1TF22</accession>
<evidence type="ECO:0000313" key="3">
    <source>
        <dbReference type="EMBL" id="OGX89472.1"/>
    </source>
</evidence>
<evidence type="ECO:0000256" key="1">
    <source>
        <dbReference type="SAM" id="MobiDB-lite"/>
    </source>
</evidence>
<dbReference type="AlphaFoldDB" id="A0A1G1TF22"/>
<dbReference type="Pfam" id="PF13568">
    <property type="entry name" value="OMP_b-brl_2"/>
    <property type="match status" value="1"/>
</dbReference>
<keyword evidence="4" id="KW-1185">Reference proteome</keyword>
<comment type="caution">
    <text evidence="3">The sequence shown here is derived from an EMBL/GenBank/DDBJ whole genome shotgun (WGS) entry which is preliminary data.</text>
</comment>
<dbReference type="Proteomes" id="UP000177506">
    <property type="component" value="Unassembled WGS sequence"/>
</dbReference>
<evidence type="ECO:0000259" key="2">
    <source>
        <dbReference type="Pfam" id="PF13568"/>
    </source>
</evidence>
<dbReference type="OrthoDB" id="891525at2"/>
<protein>
    <recommendedName>
        <fullName evidence="2">Outer membrane protein beta-barrel domain-containing protein</fullName>
    </recommendedName>
</protein>
<sequence>MEFYPDRDTPGQRLPEQIRITTHKQNPNAKRVDVALNKAFKIQVNTDDDGNRSVKINPTPGRDRAEREAHRDSTRAKNYERNNNHDANFILDLGLNALANQHPGAGQSAVDLRPGGSRYVNLGFDYSLRLGGKSSPMYLVLGPEFAFNNYMLNGNNKWLNQNNVTSVVREADPTRQYDKTKLATATVNLPLMLQLKLHDAHYRPTFALAAGGFVGYRLGSWTKLKYTTDGTTYKDKDHSSYNLEDFQYGLQGTIGYGDLTLFAKYNLNPLFKAGQGPDTQVVSFGVRLFGN</sequence>
<feature type="domain" description="Outer membrane protein beta-barrel" evidence="2">
    <location>
        <begin position="86"/>
        <end position="267"/>
    </location>
</feature>
<feature type="region of interest" description="Disordered" evidence="1">
    <location>
        <begin position="46"/>
        <end position="83"/>
    </location>
</feature>
<dbReference type="EMBL" id="MDZA01000282">
    <property type="protein sequence ID" value="OGX89472.1"/>
    <property type="molecule type" value="Genomic_DNA"/>
</dbReference>
<organism evidence="3 4">
    <name type="scientific">Hymenobacter coccineus</name>
    <dbReference type="NCBI Taxonomy" id="1908235"/>
    <lineage>
        <taxon>Bacteria</taxon>
        <taxon>Pseudomonadati</taxon>
        <taxon>Bacteroidota</taxon>
        <taxon>Cytophagia</taxon>
        <taxon>Cytophagales</taxon>
        <taxon>Hymenobacteraceae</taxon>
        <taxon>Hymenobacter</taxon>
    </lineage>
</organism>
<gene>
    <name evidence="3" type="ORF">BEN49_24890</name>
</gene>
<evidence type="ECO:0000313" key="4">
    <source>
        <dbReference type="Proteomes" id="UP000177506"/>
    </source>
</evidence>